<dbReference type="InterPro" id="IPR011009">
    <property type="entry name" value="Kinase-like_dom_sf"/>
</dbReference>
<dbReference type="OrthoDB" id="5412996at2759"/>
<dbReference type="PANTHER" id="PTHR21310">
    <property type="entry name" value="AMINOGLYCOSIDE PHOSPHOTRANSFERASE-RELATED-RELATED"/>
    <property type="match status" value="1"/>
</dbReference>
<proteinExistence type="predicted"/>
<dbReference type="EMBL" id="CP023327">
    <property type="protein sequence ID" value="ATY66394.1"/>
    <property type="molecule type" value="Genomic_DNA"/>
</dbReference>
<name>A0A2H4STG9_CORMI</name>
<evidence type="ECO:0000313" key="2">
    <source>
        <dbReference type="Proteomes" id="UP000323067"/>
    </source>
</evidence>
<accession>A0A2H4STG9</accession>
<dbReference type="PANTHER" id="PTHR21310:SF37">
    <property type="entry name" value="AMINOGLYCOSIDE PHOSPHOTRANSFERASE DOMAIN-CONTAINING PROTEIN"/>
    <property type="match status" value="1"/>
</dbReference>
<dbReference type="Proteomes" id="UP000323067">
    <property type="component" value="Chromosome ii"/>
</dbReference>
<evidence type="ECO:0000313" key="1">
    <source>
        <dbReference type="EMBL" id="ATY66394.1"/>
    </source>
</evidence>
<dbReference type="VEuPathDB" id="FungiDB:A9K55_000532"/>
<dbReference type="SUPFAM" id="SSF56112">
    <property type="entry name" value="Protein kinase-like (PK-like)"/>
    <property type="match status" value="1"/>
</dbReference>
<organism evidence="1 2">
    <name type="scientific">Cordyceps militaris</name>
    <name type="common">Caterpillar fungus</name>
    <name type="synonym">Clavaria militaris</name>
    <dbReference type="NCBI Taxonomy" id="73501"/>
    <lineage>
        <taxon>Eukaryota</taxon>
        <taxon>Fungi</taxon>
        <taxon>Dikarya</taxon>
        <taxon>Ascomycota</taxon>
        <taxon>Pezizomycotina</taxon>
        <taxon>Sordariomycetes</taxon>
        <taxon>Hypocreomycetidae</taxon>
        <taxon>Hypocreales</taxon>
        <taxon>Cordycipitaceae</taxon>
        <taxon>Cordyceps</taxon>
    </lineage>
</organism>
<dbReference type="InterPro" id="IPR051678">
    <property type="entry name" value="AGP_Transferase"/>
</dbReference>
<dbReference type="AlphaFoldDB" id="A0A2H4STG9"/>
<sequence>MYNGQERLDDLVWDKNDDEAEKGLKSMRLKTKCRRVEELAKEKLGGEATLMSPIMVGGFNVLYRVHVDGRTPDVVVRLPLPALVQFTDEKTVQEAATAITLVEGTAVPIPRVLSYGSDSVLGPFLIMDFVDHKRSVSARLNAPRKDKSAPHILDPKIPAKTLQSIWTKVADGQLRLSKLKFDRIGALTELPDGKFGVGGRPLTHNMTDMIRLANIPRTALPPEGTTYTTADDWYTALAEMNIAQLAFQHNDAISSADDCRNKYVARQIFRKLARKGQLASFGFKEDTWSAQATSRQSKPPICPMPSGTDSFRLWGDDFRAGNILLTETDEIAAFIDWEYAYAAPTQFILDPPWWLLLETAEMWHAGIDEWVKIYGYRIETWLAAVKEAEAALGEYDALPLPLSTYMRESWETGRFFLSYAARKSWAFDAMYWKYLDEKFFGPREHGTVKEDLWKTRIHLLTEAEREAMEPFVERKMAEKEDRRIVDRDPVEAREYLDKLFFD</sequence>
<dbReference type="GO" id="GO:0016301">
    <property type="term" value="F:kinase activity"/>
    <property type="evidence" value="ECO:0007669"/>
    <property type="project" value="UniProtKB-KW"/>
</dbReference>
<protein>
    <submittedName>
        <fullName evidence="1">Kinase-like domain</fullName>
    </submittedName>
</protein>
<keyword evidence="1" id="KW-0418">Kinase</keyword>
<gene>
    <name evidence="1" type="ORF">A9K55_000532</name>
</gene>
<reference evidence="1 2" key="1">
    <citation type="journal article" date="2017" name="BMC Genomics">
        <title>Chromosome level assembly and secondary metabolite potential of the parasitic fungus Cordyceps militaris.</title>
        <authorList>
            <person name="Kramer G.J."/>
            <person name="Nodwell J.R."/>
        </authorList>
    </citation>
    <scope>NUCLEOTIDE SEQUENCE [LARGE SCALE GENOMIC DNA]</scope>
    <source>
        <strain evidence="1 2">ATCC 34164</strain>
    </source>
</reference>
<dbReference type="VEuPathDB" id="FungiDB:CCM_01867"/>
<keyword evidence="1" id="KW-0808">Transferase</keyword>